<evidence type="ECO:0000259" key="4">
    <source>
        <dbReference type="Pfam" id="PF04389"/>
    </source>
</evidence>
<keyword evidence="3" id="KW-0645">Protease</keyword>
<keyword evidence="2 5" id="KW-0012">Acyltransferase</keyword>
<dbReference type="AlphaFoldDB" id="A0AAF0DPN8"/>
<evidence type="ECO:0000256" key="1">
    <source>
        <dbReference type="ARBA" id="ARBA00022679"/>
    </source>
</evidence>
<protein>
    <recommendedName>
        <fullName evidence="3">Peptide hydrolase</fullName>
        <ecNumber evidence="3">3.4.-.-</ecNumber>
    </recommendedName>
</protein>
<dbReference type="PANTHER" id="PTHR12283">
    <property type="entry name" value="GLUTAMINYL-PEPTIDE CYCLOTRANSFERASE"/>
    <property type="match status" value="1"/>
</dbReference>
<accession>A0AAF0DPN8</accession>
<reference evidence="5" key="1">
    <citation type="submission" date="2023-03" db="EMBL/GenBank/DDBJ databases">
        <title>Mating type loci evolution in Malassezia.</title>
        <authorList>
            <person name="Coelho M.A."/>
        </authorList>
    </citation>
    <scope>NUCLEOTIDE SEQUENCE</scope>
    <source>
        <strain evidence="5">CBS 14135</strain>
    </source>
</reference>
<keyword evidence="6" id="KW-1185">Reference proteome</keyword>
<keyword evidence="3" id="KW-0862">Zinc</keyword>
<organism evidence="5 6">
    <name type="scientific">Malassezia brasiliensis</name>
    <dbReference type="NCBI Taxonomy" id="1821822"/>
    <lineage>
        <taxon>Eukaryota</taxon>
        <taxon>Fungi</taxon>
        <taxon>Dikarya</taxon>
        <taxon>Basidiomycota</taxon>
        <taxon>Ustilaginomycotina</taxon>
        <taxon>Malasseziomycetes</taxon>
        <taxon>Malasseziales</taxon>
        <taxon>Malasseziaceae</taxon>
        <taxon>Malassezia</taxon>
    </lineage>
</organism>
<feature type="chain" id="PRO_5041772281" description="Peptide hydrolase" evidence="3">
    <location>
        <begin position="25"/>
        <end position="382"/>
    </location>
</feature>
<dbReference type="InterPro" id="IPR040234">
    <property type="entry name" value="QC/QCL"/>
</dbReference>
<feature type="domain" description="Peptidase M28" evidence="4">
    <location>
        <begin position="116"/>
        <end position="372"/>
    </location>
</feature>
<dbReference type="Gene3D" id="3.40.630.10">
    <property type="entry name" value="Zn peptidases"/>
    <property type="match status" value="1"/>
</dbReference>
<keyword evidence="3" id="KW-0732">Signal</keyword>
<dbReference type="PANTHER" id="PTHR12283:SF6">
    <property type="entry name" value="GLUTAMINYL-PEPTIDE CYCLOTRANSFERASE-RELATED"/>
    <property type="match status" value="1"/>
</dbReference>
<dbReference type="Proteomes" id="UP001216638">
    <property type="component" value="Chromosome 1"/>
</dbReference>
<gene>
    <name evidence="5" type="ORF">MBRA1_000347</name>
</gene>
<dbReference type="EC" id="3.4.-.-" evidence="3"/>
<dbReference type="CDD" id="cd03880">
    <property type="entry name" value="M28_QC_like"/>
    <property type="match status" value="1"/>
</dbReference>
<dbReference type="GO" id="GO:0008270">
    <property type="term" value="F:zinc ion binding"/>
    <property type="evidence" value="ECO:0007669"/>
    <property type="project" value="TreeGrafter"/>
</dbReference>
<sequence length="382" mass="41927">MRLASVGRWVVCAIAAAAAHAVVAAAGARGSSLSDAAVAALVAPDPAPILDHRKADSLLARILIPRVPGTENSTRVRNALIEELEAPKDAHGKSKWHIETQTFDAETPVGVRRMTNIIATRDPHASRHLVLAAHYDSKYFPPGPLEAFVGATDSAAPCAMLVDLALALDAQLDAHIAQQADWRAKHPHADGSNDTTLQLVFLDGEEAFHVWSPSDSVYGARQLAQTLAQTWVAPNRTLQARHMTGRGRAMRAIQRMEHFVLLDLLGAPNPRVPYYFPDTKWMHTRLRDIEARLASLQLLYPRGDTQKRMPMLDSRRGPSGIGDDHLPFLAEGVPILHLIPMPFPTVWHRISDDATALDYAVMHAWAKLLRVFVAEVLDLPVL</sequence>
<dbReference type="GO" id="GO:0008233">
    <property type="term" value="F:peptidase activity"/>
    <property type="evidence" value="ECO:0007669"/>
    <property type="project" value="UniProtKB-KW"/>
</dbReference>
<evidence type="ECO:0000256" key="3">
    <source>
        <dbReference type="RuleBase" id="RU361240"/>
    </source>
</evidence>
<keyword evidence="3" id="KW-0378">Hydrolase</keyword>
<evidence type="ECO:0000256" key="2">
    <source>
        <dbReference type="ARBA" id="ARBA00023315"/>
    </source>
</evidence>
<evidence type="ECO:0000313" key="5">
    <source>
        <dbReference type="EMBL" id="WFC93725.1"/>
    </source>
</evidence>
<dbReference type="SUPFAM" id="SSF53187">
    <property type="entry name" value="Zn-dependent exopeptidases"/>
    <property type="match status" value="1"/>
</dbReference>
<dbReference type="EMBL" id="CP119951">
    <property type="protein sequence ID" value="WFC93725.1"/>
    <property type="molecule type" value="Genomic_DNA"/>
</dbReference>
<proteinExistence type="inferred from homology"/>
<keyword evidence="3" id="KW-0479">Metal-binding</keyword>
<dbReference type="InterPro" id="IPR037457">
    <property type="entry name" value="M28_QC"/>
</dbReference>
<dbReference type="GO" id="GO:0016603">
    <property type="term" value="F:glutaminyl-peptide cyclotransferase activity"/>
    <property type="evidence" value="ECO:0007669"/>
    <property type="project" value="InterPro"/>
</dbReference>
<dbReference type="Pfam" id="PF04389">
    <property type="entry name" value="Peptidase_M28"/>
    <property type="match status" value="1"/>
</dbReference>
<feature type="signal peptide" evidence="3">
    <location>
        <begin position="1"/>
        <end position="24"/>
    </location>
</feature>
<evidence type="ECO:0000313" key="6">
    <source>
        <dbReference type="Proteomes" id="UP001216638"/>
    </source>
</evidence>
<dbReference type="InterPro" id="IPR007484">
    <property type="entry name" value="Peptidase_M28"/>
</dbReference>
<dbReference type="GO" id="GO:0006508">
    <property type="term" value="P:proteolysis"/>
    <property type="evidence" value="ECO:0007669"/>
    <property type="project" value="UniProtKB-KW"/>
</dbReference>
<keyword evidence="1 5" id="KW-0808">Transferase</keyword>
<name>A0AAF0DPN8_9BASI</name>
<comment type="similarity">
    <text evidence="3">Belongs to the peptidase M28 family.</text>
</comment>